<proteinExistence type="predicted"/>
<dbReference type="RefSeq" id="WP_045466833.1">
    <property type="nucleotide sequence ID" value="NZ_BBLT01000008.1"/>
</dbReference>
<evidence type="ECO:0000313" key="1">
    <source>
        <dbReference type="EMBL" id="GAL86441.1"/>
    </source>
</evidence>
<gene>
    <name evidence="1" type="ORF">MYP_3670</name>
</gene>
<accession>A0A098LHI7</accession>
<protein>
    <submittedName>
        <fullName evidence="1">Uncharacterized protein</fullName>
    </submittedName>
</protein>
<dbReference type="OrthoDB" id="953327at2"/>
<evidence type="ECO:0000313" key="2">
    <source>
        <dbReference type="Proteomes" id="UP000030185"/>
    </source>
</evidence>
<dbReference type="Proteomes" id="UP000030185">
    <property type="component" value="Unassembled WGS sequence"/>
</dbReference>
<dbReference type="eggNOG" id="ENOG5033J1F">
    <property type="taxonomic scope" value="Bacteria"/>
</dbReference>
<dbReference type="AlphaFoldDB" id="A0A098LHI7"/>
<sequence length="129" mass="15674">MNKSEVLDHFREIFWDAFHRPDLKTERYYQLWHRLEPISDLLAGPLFSVFEKGEYDYVFHDKKRFPNMHSADDFMDWCMEKINHYQEALIAEVPNNEPEKKDQQLLSYQTEVMMQLAEMAYFLKTSENL</sequence>
<reference evidence="1 2" key="1">
    <citation type="submission" date="2014-09" db="EMBL/GenBank/DDBJ databases">
        <title>Sporocytophaga myxococcoides PG-01 genome sequencing.</title>
        <authorList>
            <person name="Liu L."/>
            <person name="Gao P.J."/>
            <person name="Chen G.J."/>
            <person name="Wang L.S."/>
        </authorList>
    </citation>
    <scope>NUCLEOTIDE SEQUENCE [LARGE SCALE GENOMIC DNA]</scope>
    <source>
        <strain evidence="1 2">PG-01</strain>
    </source>
</reference>
<name>A0A098LHI7_9BACT</name>
<organism evidence="1 2">
    <name type="scientific">Sporocytophaga myxococcoides</name>
    <dbReference type="NCBI Taxonomy" id="153721"/>
    <lineage>
        <taxon>Bacteria</taxon>
        <taxon>Pseudomonadati</taxon>
        <taxon>Bacteroidota</taxon>
        <taxon>Cytophagia</taxon>
        <taxon>Cytophagales</taxon>
        <taxon>Cytophagaceae</taxon>
        <taxon>Sporocytophaga</taxon>
    </lineage>
</organism>
<dbReference type="EMBL" id="BBLT01000008">
    <property type="protein sequence ID" value="GAL86441.1"/>
    <property type="molecule type" value="Genomic_DNA"/>
</dbReference>
<keyword evidence="2" id="KW-1185">Reference proteome</keyword>
<comment type="caution">
    <text evidence="1">The sequence shown here is derived from an EMBL/GenBank/DDBJ whole genome shotgun (WGS) entry which is preliminary data.</text>
</comment>